<dbReference type="InterPro" id="IPR021796">
    <property type="entry name" value="Tll0287-like_dom"/>
</dbReference>
<accession>A0A5R8WUP1</accession>
<protein>
    <submittedName>
        <fullName evidence="2">DUF3365 domain-containing protein</fullName>
    </submittedName>
</protein>
<name>A0A5R8WUP1_9BACT</name>
<evidence type="ECO:0000313" key="2">
    <source>
        <dbReference type="EMBL" id="TLM95124.1"/>
    </source>
</evidence>
<dbReference type="Proteomes" id="UP000305517">
    <property type="component" value="Unassembled WGS sequence"/>
</dbReference>
<comment type="caution">
    <text evidence="2">The sequence shown here is derived from an EMBL/GenBank/DDBJ whole genome shotgun (WGS) entry which is preliminary data.</text>
</comment>
<dbReference type="OrthoDB" id="1494333at2"/>
<evidence type="ECO:0000313" key="3">
    <source>
        <dbReference type="Proteomes" id="UP000305517"/>
    </source>
</evidence>
<feature type="domain" description="Tll0287-like" evidence="1">
    <location>
        <begin position="183"/>
        <end position="249"/>
    </location>
</feature>
<gene>
    <name evidence="2" type="ORF">FDY95_04840</name>
</gene>
<proteinExistence type="predicted"/>
<dbReference type="EMBL" id="VAJM01000002">
    <property type="protein sequence ID" value="TLM95124.1"/>
    <property type="molecule type" value="Genomic_DNA"/>
</dbReference>
<evidence type="ECO:0000259" key="1">
    <source>
        <dbReference type="Pfam" id="PF11845"/>
    </source>
</evidence>
<dbReference type="Pfam" id="PF11845">
    <property type="entry name" value="Tll0287-like"/>
    <property type="match status" value="1"/>
</dbReference>
<sequence>MSLITSGSSSCWPTSLKRWLIASNLSSIGRWGPELGGTFAKVQNPPGPWEVPRALPQTYMRRSLSLLALPLLLAACRPEDVEHLDNTKELAREAENFQPKLIKPAQLLHGARWAADSLIHTADRGWRAQLNERLAAGGVAAAHPYCQPEKLPAVVKLARELEAQPKRELITPARFITEDDSVQTTRSGQDQFLVQEPLVLLPTDATCLRCHGQVGPDVQPADARLLAATYPGKALTGYQAGQLIGRWTVPMTRKGVAEFYTQKTRKVMKRRSLW</sequence>
<organism evidence="2 3">
    <name type="scientific">Hymenobacter jeollabukensis</name>
    <dbReference type="NCBI Taxonomy" id="2025313"/>
    <lineage>
        <taxon>Bacteria</taxon>
        <taxon>Pseudomonadati</taxon>
        <taxon>Bacteroidota</taxon>
        <taxon>Cytophagia</taxon>
        <taxon>Cytophagales</taxon>
        <taxon>Hymenobacteraceae</taxon>
        <taxon>Hymenobacter</taxon>
    </lineage>
</organism>
<keyword evidence="3" id="KW-1185">Reference proteome</keyword>
<dbReference type="AlphaFoldDB" id="A0A5R8WUP1"/>
<reference evidence="2 3" key="1">
    <citation type="submission" date="2019-05" db="EMBL/GenBank/DDBJ databases">
        <title>Hymenobacter edaphi sp. nov., isolated from abandoned arsenic-contaminated farmland soil.</title>
        <authorList>
            <person name="Nie L."/>
        </authorList>
    </citation>
    <scope>NUCLEOTIDE SEQUENCE [LARGE SCALE GENOMIC DNA]</scope>
    <source>
        <strain evidence="2 3">1-3-3-8</strain>
    </source>
</reference>